<dbReference type="Gramene" id="PUZ38155">
    <property type="protein sequence ID" value="PUZ38155"/>
    <property type="gene ID" value="GQ55_9G174700"/>
</dbReference>
<evidence type="ECO:0000313" key="3">
    <source>
        <dbReference type="Proteomes" id="UP000244336"/>
    </source>
</evidence>
<keyword evidence="1" id="KW-0472">Membrane</keyword>
<evidence type="ECO:0000256" key="1">
    <source>
        <dbReference type="SAM" id="Phobius"/>
    </source>
</evidence>
<feature type="transmembrane region" description="Helical" evidence="1">
    <location>
        <begin position="97"/>
        <end position="116"/>
    </location>
</feature>
<reference evidence="2 3" key="1">
    <citation type="submission" date="2018-04" db="EMBL/GenBank/DDBJ databases">
        <title>WGS assembly of Panicum hallii var. hallii HAL2.</title>
        <authorList>
            <person name="Lovell J."/>
            <person name="Jenkins J."/>
            <person name="Lowry D."/>
            <person name="Mamidi S."/>
            <person name="Sreedasyam A."/>
            <person name="Weng X."/>
            <person name="Barry K."/>
            <person name="Bonette J."/>
            <person name="Campitelli B."/>
            <person name="Daum C."/>
            <person name="Gordon S."/>
            <person name="Gould B."/>
            <person name="Lipzen A."/>
            <person name="MacQueen A."/>
            <person name="Palacio-Mejia J."/>
            <person name="Plott C."/>
            <person name="Shakirov E."/>
            <person name="Shu S."/>
            <person name="Yoshinaga Y."/>
            <person name="Zane M."/>
            <person name="Rokhsar D."/>
            <person name="Grimwood J."/>
            <person name="Schmutz J."/>
            <person name="Juenger T."/>
        </authorList>
    </citation>
    <scope>NUCLEOTIDE SEQUENCE [LARGE SCALE GENOMIC DNA]</scope>
    <source>
        <strain evidence="3">cv. HAL2</strain>
    </source>
</reference>
<sequence>MLAKWQRLMIGIKSYGLRLCIYTNINHYRRWTPTYCFLAIYLGYSSEQQQFMYKTYSSKLCFEPSKPAVFLHQNFILYIKEQSKSTKELMFRYSKNISYSIIFITGMYTAGIILVYDVKTYGLWRIIGVKQPMYDLKGKLHVNSFWSDTLSINVNYTDHCNLWPVKFIIKTPLNQPRTTIAD</sequence>
<gene>
    <name evidence="2" type="ORF">GQ55_9G174700</name>
</gene>
<evidence type="ECO:0000313" key="2">
    <source>
        <dbReference type="EMBL" id="PUZ38155.1"/>
    </source>
</evidence>
<organism evidence="2 3">
    <name type="scientific">Panicum hallii var. hallii</name>
    <dbReference type="NCBI Taxonomy" id="1504633"/>
    <lineage>
        <taxon>Eukaryota</taxon>
        <taxon>Viridiplantae</taxon>
        <taxon>Streptophyta</taxon>
        <taxon>Embryophyta</taxon>
        <taxon>Tracheophyta</taxon>
        <taxon>Spermatophyta</taxon>
        <taxon>Magnoliopsida</taxon>
        <taxon>Liliopsida</taxon>
        <taxon>Poales</taxon>
        <taxon>Poaceae</taxon>
        <taxon>PACMAD clade</taxon>
        <taxon>Panicoideae</taxon>
        <taxon>Panicodae</taxon>
        <taxon>Paniceae</taxon>
        <taxon>Panicinae</taxon>
        <taxon>Panicum</taxon>
        <taxon>Panicum sect. Panicum</taxon>
    </lineage>
</organism>
<proteinExistence type="predicted"/>
<keyword evidence="1" id="KW-1133">Transmembrane helix</keyword>
<keyword evidence="3" id="KW-1185">Reference proteome</keyword>
<name>A0A2T7C4A3_9POAL</name>
<protein>
    <submittedName>
        <fullName evidence="2">Uncharacterized protein</fullName>
    </submittedName>
</protein>
<dbReference type="Proteomes" id="UP000244336">
    <property type="component" value="Chromosome 9"/>
</dbReference>
<keyword evidence="1" id="KW-0812">Transmembrane</keyword>
<dbReference type="EMBL" id="CM009757">
    <property type="protein sequence ID" value="PUZ38155.1"/>
    <property type="molecule type" value="Genomic_DNA"/>
</dbReference>
<dbReference type="AlphaFoldDB" id="A0A2T7C4A3"/>
<accession>A0A2T7C4A3</accession>